<dbReference type="RefSeq" id="WP_005344286.1">
    <property type="nucleotide sequence ID" value="NZ_CABIWY010000019.1"/>
</dbReference>
<sequence length="82" mass="9700">MTAEEYRNYLETDFDDVDLKELKDIRKIRIDRNQTKEKRIAQYLRQVGNPYLVCIGNVKVKIRFANNGVSFEDAFEELLLSV</sequence>
<reference evidence="2 3" key="1">
    <citation type="submission" date="2015-09" db="EMBL/GenBank/DDBJ databases">
        <authorList>
            <consortium name="Pathogen Informatics"/>
        </authorList>
    </citation>
    <scope>NUCLEOTIDE SEQUENCE [LARGE SCALE GENOMIC DNA]</scope>
    <source>
        <strain evidence="2 3">2789STDY5608866</strain>
    </source>
</reference>
<feature type="domain" description="DUF6870" evidence="1">
    <location>
        <begin position="11"/>
        <end position="79"/>
    </location>
</feature>
<name>A0A174DQP9_9FIRM</name>
<dbReference type="AlphaFoldDB" id="A0A174DQP9"/>
<evidence type="ECO:0000259" key="1">
    <source>
        <dbReference type="Pfam" id="PF21757"/>
    </source>
</evidence>
<dbReference type="Proteomes" id="UP000095439">
    <property type="component" value="Unassembled WGS sequence"/>
</dbReference>
<organism evidence="2 3">
    <name type="scientific">Dorea longicatena</name>
    <dbReference type="NCBI Taxonomy" id="88431"/>
    <lineage>
        <taxon>Bacteria</taxon>
        <taxon>Bacillati</taxon>
        <taxon>Bacillota</taxon>
        <taxon>Clostridia</taxon>
        <taxon>Lachnospirales</taxon>
        <taxon>Lachnospiraceae</taxon>
        <taxon>Dorea</taxon>
    </lineage>
</organism>
<dbReference type="GeneID" id="97189111"/>
<proteinExistence type="predicted"/>
<dbReference type="Pfam" id="PF21757">
    <property type="entry name" value="DUF6870"/>
    <property type="match status" value="1"/>
</dbReference>
<evidence type="ECO:0000313" key="3">
    <source>
        <dbReference type="Proteomes" id="UP000095439"/>
    </source>
</evidence>
<dbReference type="InterPro" id="IPR049222">
    <property type="entry name" value="DUF6870"/>
</dbReference>
<protein>
    <recommendedName>
        <fullName evidence="1">DUF6870 domain-containing protein</fullName>
    </recommendedName>
</protein>
<dbReference type="EMBL" id="CYYY01000019">
    <property type="protein sequence ID" value="CUO27774.1"/>
    <property type="molecule type" value="Genomic_DNA"/>
</dbReference>
<evidence type="ECO:0000313" key="2">
    <source>
        <dbReference type="EMBL" id="CUO27774.1"/>
    </source>
</evidence>
<accession>A0A174DQP9</accession>
<gene>
    <name evidence="2" type="ORF">ERS852423_02780</name>
</gene>